<evidence type="ECO:0000313" key="9">
    <source>
        <dbReference type="Proteomes" id="UP000035996"/>
    </source>
</evidence>
<dbReference type="Pfam" id="PF00501">
    <property type="entry name" value="AMP-binding"/>
    <property type="match status" value="1"/>
</dbReference>
<dbReference type="GO" id="GO:0008756">
    <property type="term" value="F:o-succinylbenzoate-CoA ligase activity"/>
    <property type="evidence" value="ECO:0007669"/>
    <property type="project" value="UniProtKB-UniRule"/>
</dbReference>
<dbReference type="NCBIfam" id="NF002966">
    <property type="entry name" value="PRK03640.1"/>
    <property type="match status" value="1"/>
</dbReference>
<dbReference type="GO" id="GO:0009234">
    <property type="term" value="P:menaquinone biosynthetic process"/>
    <property type="evidence" value="ECO:0007669"/>
    <property type="project" value="UniProtKB-UniRule"/>
</dbReference>
<evidence type="ECO:0000256" key="5">
    <source>
        <dbReference type="HAMAP-Rule" id="MF_00731"/>
    </source>
</evidence>
<name>A0A0J6CVU4_9BACL</name>
<evidence type="ECO:0000256" key="3">
    <source>
        <dbReference type="ARBA" id="ARBA00022741"/>
    </source>
</evidence>
<dbReference type="NCBIfam" id="TIGR01923">
    <property type="entry name" value="menE"/>
    <property type="match status" value="1"/>
</dbReference>
<accession>A0A0J6CVU4</accession>
<comment type="function">
    <text evidence="5">Converts 2-succinylbenzoate (OSB) to 2-succinylbenzoyl-CoA (OSB-CoA).</text>
</comment>
<dbReference type="EC" id="6.2.1.26" evidence="5"/>
<dbReference type="AlphaFoldDB" id="A0A0J6CVU4"/>
<evidence type="ECO:0000256" key="4">
    <source>
        <dbReference type="ARBA" id="ARBA00022840"/>
    </source>
</evidence>
<sequence>METMPNWLHKRALMTPDRVAIIENDTQLTYKELQMRSVEVANALRTKGIAKGNHVGFFMQNSLEAAVCLHALMYIGTVIVPLNHRLTASELSFQLNDAELTYVISDDELKGKASEALNDLNVSLLVYQELQKGSQELSNLEVTIELNQLHTIMYTSGTTGKPKGVMLTYGNHWWSAISSSLNLGHEVQDRWLCAVPMFHMSGLSILLRSVIYGITMIIKPRFDPHVVNQSIQHEGVTIVSVVSAMLRRMLDDLGEEGYAPTLRCVLLGGGPAPYPLLKTCEKKGIPVYQTFGMTETASQLVTLSPEYMLQKQGSAGKALFPSEVVIADNLPPGEHGEIRVKGPTVTSGYWKRNEATQEALRNGWLHTGDIGYMDEDGFLFVLDRRKDLIISGGENVYPAEIESALLEHHAVKDAGVTGIQDEKWGEVPVAYVVSDQFELSSSVLLEFLSERLANYKLPKRISFVDELPRNGANKLQRNQLTNLRETKQ</sequence>
<dbReference type="EMBL" id="LELK01000004">
    <property type="protein sequence ID" value="KMM37295.1"/>
    <property type="molecule type" value="Genomic_DNA"/>
</dbReference>
<dbReference type="InterPro" id="IPR050237">
    <property type="entry name" value="ATP-dep_AMP-bd_enzyme"/>
</dbReference>
<evidence type="ECO:0000256" key="2">
    <source>
        <dbReference type="ARBA" id="ARBA00022598"/>
    </source>
</evidence>
<evidence type="ECO:0000259" key="7">
    <source>
        <dbReference type="Pfam" id="PF13193"/>
    </source>
</evidence>
<proteinExistence type="inferred from homology"/>
<dbReference type="PROSITE" id="PS00455">
    <property type="entry name" value="AMP_BINDING"/>
    <property type="match status" value="1"/>
</dbReference>
<dbReference type="Gene3D" id="3.30.300.30">
    <property type="match status" value="1"/>
</dbReference>
<dbReference type="PATRIC" id="fig|157733.3.peg.1213"/>
<comment type="caution">
    <text evidence="8">The sequence shown here is derived from an EMBL/GenBank/DDBJ whole genome shotgun (WGS) entry which is preliminary data.</text>
</comment>
<dbReference type="InterPro" id="IPR045851">
    <property type="entry name" value="AMP-bd_C_sf"/>
</dbReference>
<dbReference type="Proteomes" id="UP000035996">
    <property type="component" value="Unassembled WGS sequence"/>
</dbReference>
<dbReference type="UniPathway" id="UPA01057">
    <property type="reaction ID" value="UER00166"/>
</dbReference>
<feature type="domain" description="AMP-dependent synthetase/ligase" evidence="6">
    <location>
        <begin position="9"/>
        <end position="350"/>
    </location>
</feature>
<keyword evidence="4 5" id="KW-0067">ATP-binding</keyword>
<dbReference type="PANTHER" id="PTHR43767:SF1">
    <property type="entry name" value="NONRIBOSOMAL PEPTIDE SYNTHASE PES1 (EUROFUNG)-RELATED"/>
    <property type="match status" value="1"/>
</dbReference>
<dbReference type="HAMAP" id="MF_00731">
    <property type="entry name" value="MenE"/>
    <property type="match status" value="1"/>
</dbReference>
<evidence type="ECO:0000259" key="6">
    <source>
        <dbReference type="Pfam" id="PF00501"/>
    </source>
</evidence>
<dbReference type="RefSeq" id="WP_048312194.1">
    <property type="nucleotide sequence ID" value="NZ_CP119526.1"/>
</dbReference>
<dbReference type="Gene3D" id="3.40.50.12780">
    <property type="entry name" value="N-terminal domain of ligase-like"/>
    <property type="match status" value="1"/>
</dbReference>
<dbReference type="UniPathway" id="UPA00079"/>
<evidence type="ECO:0000256" key="1">
    <source>
        <dbReference type="ARBA" id="ARBA00022428"/>
    </source>
</evidence>
<comment type="similarity">
    <text evidence="5">Belongs to the ATP-dependent AMP-binding enzyme family. MenE subfamily.</text>
</comment>
<dbReference type="InterPro" id="IPR025110">
    <property type="entry name" value="AMP-bd_C"/>
</dbReference>
<gene>
    <name evidence="5" type="primary">menE</name>
    <name evidence="8" type="ORF">AB986_15665</name>
</gene>
<reference evidence="8" key="1">
    <citation type="submission" date="2015-06" db="EMBL/GenBank/DDBJ databases">
        <authorList>
            <person name="Liu B."/>
            <person name="Wang J."/>
            <person name="Zhu Y."/>
            <person name="Liu G."/>
            <person name="Chen Q."/>
            <person name="Zheng C."/>
            <person name="Che J."/>
            <person name="Ge C."/>
            <person name="Shi H."/>
            <person name="Pan Z."/>
            <person name="Liu X."/>
        </authorList>
    </citation>
    <scope>NUCLEOTIDE SEQUENCE [LARGE SCALE GENOMIC DNA]</scope>
    <source>
        <strain evidence="8">DSM 16346</strain>
    </source>
</reference>
<keyword evidence="3 5" id="KW-0547">Nucleotide-binding</keyword>
<dbReference type="OrthoDB" id="9762242at2"/>
<comment type="pathway">
    <text evidence="5">Quinol/quinone metabolism; 1,4-dihydroxy-2-naphthoate biosynthesis; 1,4-dihydroxy-2-naphthoate from chorismate: step 5/7.</text>
</comment>
<feature type="domain" description="AMP-binding enzyme C-terminal" evidence="7">
    <location>
        <begin position="400"/>
        <end position="474"/>
    </location>
</feature>
<dbReference type="PANTHER" id="PTHR43767">
    <property type="entry name" value="LONG-CHAIN-FATTY-ACID--COA LIGASE"/>
    <property type="match status" value="1"/>
</dbReference>
<dbReference type="SUPFAM" id="SSF56801">
    <property type="entry name" value="Acetyl-CoA synthetase-like"/>
    <property type="match status" value="1"/>
</dbReference>
<dbReference type="InterPro" id="IPR010192">
    <property type="entry name" value="MenE"/>
</dbReference>
<comment type="catalytic activity">
    <reaction evidence="5">
        <text>2-succinylbenzoate + ATP + CoA = 2-succinylbenzoyl-CoA + AMP + diphosphate</text>
        <dbReference type="Rhea" id="RHEA:17009"/>
        <dbReference type="ChEBI" id="CHEBI:18325"/>
        <dbReference type="ChEBI" id="CHEBI:30616"/>
        <dbReference type="ChEBI" id="CHEBI:33019"/>
        <dbReference type="ChEBI" id="CHEBI:57287"/>
        <dbReference type="ChEBI" id="CHEBI:57364"/>
        <dbReference type="ChEBI" id="CHEBI:456215"/>
        <dbReference type="EC" id="6.2.1.26"/>
    </reaction>
</comment>
<keyword evidence="1 5" id="KW-0474">Menaquinone biosynthesis</keyword>
<dbReference type="InterPro" id="IPR020845">
    <property type="entry name" value="AMP-binding_CS"/>
</dbReference>
<dbReference type="STRING" id="157733.AB986_15665"/>
<keyword evidence="2 5" id="KW-0436">Ligase</keyword>
<keyword evidence="9" id="KW-1185">Reference proteome</keyword>
<evidence type="ECO:0000313" key="8">
    <source>
        <dbReference type="EMBL" id="KMM37295.1"/>
    </source>
</evidence>
<dbReference type="InterPro" id="IPR000873">
    <property type="entry name" value="AMP-dep_synth/lig_dom"/>
</dbReference>
<protein>
    <recommendedName>
        <fullName evidence="5">2-succinylbenzoate--CoA ligase</fullName>
        <ecNumber evidence="5">6.2.1.26</ecNumber>
    </recommendedName>
    <alternativeName>
        <fullName evidence="5">o-succinylbenzoyl-CoA synthetase</fullName>
        <shortName evidence="5">OSB-CoA synthetase</shortName>
    </alternativeName>
</protein>
<comment type="pathway">
    <text evidence="5">Quinol/quinone metabolism; menaquinone biosynthesis.</text>
</comment>
<dbReference type="GO" id="GO:0005524">
    <property type="term" value="F:ATP binding"/>
    <property type="evidence" value="ECO:0007669"/>
    <property type="project" value="UniProtKB-KW"/>
</dbReference>
<dbReference type="Pfam" id="PF13193">
    <property type="entry name" value="AMP-binding_C"/>
    <property type="match status" value="1"/>
</dbReference>
<organism evidence="8 9">
    <name type="scientific">Guptibacillus hwajinpoensis</name>
    <dbReference type="NCBI Taxonomy" id="208199"/>
    <lineage>
        <taxon>Bacteria</taxon>
        <taxon>Bacillati</taxon>
        <taxon>Bacillota</taxon>
        <taxon>Bacilli</taxon>
        <taxon>Bacillales</taxon>
        <taxon>Guptibacillaceae</taxon>
        <taxon>Guptibacillus</taxon>
    </lineage>
</organism>
<dbReference type="InterPro" id="IPR042099">
    <property type="entry name" value="ANL_N_sf"/>
</dbReference>